<keyword evidence="2" id="KW-1185">Reference proteome</keyword>
<name>A0A4C1UNX4_EUMVA</name>
<gene>
    <name evidence="1" type="ORF">EVAR_12706_1</name>
</gene>
<dbReference type="Proteomes" id="UP000299102">
    <property type="component" value="Unassembled WGS sequence"/>
</dbReference>
<dbReference type="EMBL" id="BGZK01000197">
    <property type="protein sequence ID" value="GBP27662.1"/>
    <property type="molecule type" value="Genomic_DNA"/>
</dbReference>
<proteinExistence type="predicted"/>
<protein>
    <submittedName>
        <fullName evidence="1">Uncharacterized protein</fullName>
    </submittedName>
</protein>
<reference evidence="1 2" key="1">
    <citation type="journal article" date="2019" name="Commun. Biol.">
        <title>The bagworm genome reveals a unique fibroin gene that provides high tensile strength.</title>
        <authorList>
            <person name="Kono N."/>
            <person name="Nakamura H."/>
            <person name="Ohtoshi R."/>
            <person name="Tomita M."/>
            <person name="Numata K."/>
            <person name="Arakawa K."/>
        </authorList>
    </citation>
    <scope>NUCLEOTIDE SEQUENCE [LARGE SCALE GENOMIC DNA]</scope>
</reference>
<dbReference type="AlphaFoldDB" id="A0A4C1UNX4"/>
<comment type="caution">
    <text evidence="1">The sequence shown here is derived from an EMBL/GenBank/DDBJ whole genome shotgun (WGS) entry which is preliminary data.</text>
</comment>
<organism evidence="1 2">
    <name type="scientific">Eumeta variegata</name>
    <name type="common">Bagworm moth</name>
    <name type="synonym">Eumeta japonica</name>
    <dbReference type="NCBI Taxonomy" id="151549"/>
    <lineage>
        <taxon>Eukaryota</taxon>
        <taxon>Metazoa</taxon>
        <taxon>Ecdysozoa</taxon>
        <taxon>Arthropoda</taxon>
        <taxon>Hexapoda</taxon>
        <taxon>Insecta</taxon>
        <taxon>Pterygota</taxon>
        <taxon>Neoptera</taxon>
        <taxon>Endopterygota</taxon>
        <taxon>Lepidoptera</taxon>
        <taxon>Glossata</taxon>
        <taxon>Ditrysia</taxon>
        <taxon>Tineoidea</taxon>
        <taxon>Psychidae</taxon>
        <taxon>Oiketicinae</taxon>
        <taxon>Eumeta</taxon>
    </lineage>
</organism>
<accession>A0A4C1UNX4</accession>
<evidence type="ECO:0000313" key="1">
    <source>
        <dbReference type="EMBL" id="GBP27662.1"/>
    </source>
</evidence>
<evidence type="ECO:0000313" key="2">
    <source>
        <dbReference type="Proteomes" id="UP000299102"/>
    </source>
</evidence>
<sequence>MAYFLAGSGGPLQPRGPGLQPNQPIALQWCFSAEDYGWLAAGELPITFIFIQIKPFSSNLEQRVKLSVPVVITTFVRLIDGLRSQSVPTGSCAYAVRPSVCHGFEELFASWGPLTVRNVRARRLIVRLQYDARNPAAVKLVTIASQWRKMGMRATRIKGRGESNSRITSFAGNTEQQSFVLQASCQECEHVPGQHVPTLCPNALEFSLNMRKISQHYKRLAELLHTRESPWSENGRGWFQTFSSDTVGGLSVECRLYANVQVILTPSAGKLQAMVTEMNCSVLSPVWLTDDS</sequence>